<gene>
    <name evidence="2" type="ORF">Ctob_016260</name>
</gene>
<organism evidence="2 3">
    <name type="scientific">Chrysochromulina tobinii</name>
    <dbReference type="NCBI Taxonomy" id="1460289"/>
    <lineage>
        <taxon>Eukaryota</taxon>
        <taxon>Haptista</taxon>
        <taxon>Haptophyta</taxon>
        <taxon>Prymnesiophyceae</taxon>
        <taxon>Prymnesiales</taxon>
        <taxon>Chrysochromulinaceae</taxon>
        <taxon>Chrysochromulina</taxon>
    </lineage>
</organism>
<feature type="region of interest" description="Disordered" evidence="1">
    <location>
        <begin position="125"/>
        <end position="146"/>
    </location>
</feature>
<dbReference type="Proteomes" id="UP000037460">
    <property type="component" value="Unassembled WGS sequence"/>
</dbReference>
<protein>
    <submittedName>
        <fullName evidence="2">Uncharacterized protein</fullName>
    </submittedName>
</protein>
<sequence length="194" mass="22323">MHSLELEKLAEQAPELRFVVEKVLGQGTVPGSNWGQRLCELVLHMWDVVFDVLDGAYTAAQRRDSAELDSWFSRHAEAPAFFRNVIRGREEVQHLRCSRANRRERSTLRTVEQARLRFDSGRHRVQVAPTRRTPRGELQASPARHASGQRRLLYSLLYSLPNLSTRDPIFDGAVRDEIDESRRASRPTGRAPRR</sequence>
<evidence type="ECO:0000256" key="1">
    <source>
        <dbReference type="SAM" id="MobiDB-lite"/>
    </source>
</evidence>
<dbReference type="EMBL" id="JWZX01002086">
    <property type="protein sequence ID" value="KOO31104.1"/>
    <property type="molecule type" value="Genomic_DNA"/>
</dbReference>
<accession>A0A0M0JX23</accession>
<evidence type="ECO:0000313" key="2">
    <source>
        <dbReference type="EMBL" id="KOO31104.1"/>
    </source>
</evidence>
<evidence type="ECO:0000313" key="3">
    <source>
        <dbReference type="Proteomes" id="UP000037460"/>
    </source>
</evidence>
<reference evidence="3" key="1">
    <citation type="journal article" date="2015" name="PLoS Genet.">
        <title>Genome Sequence and Transcriptome Analyses of Chrysochromulina tobin: Metabolic Tools for Enhanced Algal Fitness in the Prominent Order Prymnesiales (Haptophyceae).</title>
        <authorList>
            <person name="Hovde B.T."/>
            <person name="Deodato C.R."/>
            <person name="Hunsperger H.M."/>
            <person name="Ryken S.A."/>
            <person name="Yost W."/>
            <person name="Jha R.K."/>
            <person name="Patterson J."/>
            <person name="Monnat R.J. Jr."/>
            <person name="Barlow S.B."/>
            <person name="Starkenburg S.R."/>
            <person name="Cattolico R.A."/>
        </authorList>
    </citation>
    <scope>NUCLEOTIDE SEQUENCE</scope>
    <source>
        <strain evidence="3">CCMP291</strain>
    </source>
</reference>
<dbReference type="AlphaFoldDB" id="A0A0M0JX23"/>
<keyword evidence="3" id="KW-1185">Reference proteome</keyword>
<comment type="caution">
    <text evidence="2">The sequence shown here is derived from an EMBL/GenBank/DDBJ whole genome shotgun (WGS) entry which is preliminary data.</text>
</comment>
<proteinExistence type="predicted"/>
<name>A0A0M0JX23_9EUKA</name>